<dbReference type="OrthoDB" id="8019720at2"/>
<dbReference type="NCBIfam" id="TIGR01760">
    <property type="entry name" value="tape_meas_TP901"/>
    <property type="match status" value="1"/>
</dbReference>
<feature type="domain" description="Phage tail tape measure protein" evidence="3">
    <location>
        <begin position="130"/>
        <end position="331"/>
    </location>
</feature>
<reference evidence="4 5" key="1">
    <citation type="submission" date="2018-06" db="EMBL/GenBank/DDBJ databases">
        <title>Whole Genome Sequence of an efficient microsymbiont, Rhizobium tropici.</title>
        <authorList>
            <person name="Srinivasan R."/>
            <person name="Singh H.V."/>
            <person name="Srivastava R."/>
            <person name="Kumari B."/>
            <person name="Radhakrishna A."/>
        </authorList>
    </citation>
    <scope>NUCLEOTIDE SEQUENCE [LARGE SCALE GENOMIC DNA]</scope>
    <source>
        <strain evidence="4 5">IGFRI Rhizo-19</strain>
    </source>
</reference>
<evidence type="ECO:0000259" key="3">
    <source>
        <dbReference type="Pfam" id="PF10145"/>
    </source>
</evidence>
<gene>
    <name evidence="4" type="ORF">DQ393_06035</name>
</gene>
<dbReference type="Pfam" id="PF10145">
    <property type="entry name" value="PhageMin_Tail"/>
    <property type="match status" value="1"/>
</dbReference>
<feature type="region of interest" description="Disordered" evidence="2">
    <location>
        <begin position="492"/>
        <end position="523"/>
    </location>
</feature>
<dbReference type="Proteomes" id="UP000251205">
    <property type="component" value="Unassembled WGS sequence"/>
</dbReference>
<dbReference type="InterPro" id="IPR010090">
    <property type="entry name" value="Phage_tape_meas"/>
</dbReference>
<dbReference type="AlphaFoldDB" id="A0A329YDU9"/>
<evidence type="ECO:0000313" key="4">
    <source>
        <dbReference type="EMBL" id="RAX42399.1"/>
    </source>
</evidence>
<evidence type="ECO:0000256" key="2">
    <source>
        <dbReference type="SAM" id="MobiDB-lite"/>
    </source>
</evidence>
<sequence length="710" mass="76189">MANRKIKAELEVDGKDSTGPAFRSVATRMGQIEKRIGQFNKQAAAFNRTAGEFGKRFKDFDKTAGAMARHHDNMAKASGLLMEMGARVGGVAAIGYAFAKVTKESANFQESLVNIQKKAGASSEQMATMRDEIVDLSHKMPTSLDEISKAFERGAAAGIPLSDLKEFASLSLKVADAWDVTAEESANAFAGFHASMGIKFGQDMKNYASLINDLADSGISDERDIKDFVDRFGASGVNFGMSPQEVAAYGAAMLNLKMPAEVAARAMNTLTNTLMAPENLSKKAGGAFEKIVGNTKEFAKLSGNDKMVFFLKQLDKMTSQQRASTLGALLGQGFSDETMRLVAGLQEVLRNLDVAHKETAKASNSVDQVYEKRMELFNSQIAVLQNNIKNIEVSLGNLILPGATGAVKGVNDYISDLDAERRGMDGMTTDEINAQRRDYIKRYKELHPATGWRDKIILNDTALKEYKRSLQRVGRGEIRDVSEDLDAEQSRQTWSEGYASGKNKASVGRQNYQPPPIDHGYTIKRLPKIGPEIASRPKFGSQETDYPPPSVATTVAKPPSPPGMSLADQYDEYHQGWRLMRENQPLSAPPQQGVNELMTKLYGNDLPTVGADALKQNADEAGKVVVDSGKQAGDSIKSGGESAAASILEAARALVDAANRLNAINVKVQNASSAGGAVGQMAGRVNADTGKSNTFASAPPGGNTGGGGGF</sequence>
<dbReference type="PANTHER" id="PTHR37813">
    <property type="entry name" value="FELS-2 PROPHAGE PROTEIN"/>
    <property type="match status" value="1"/>
</dbReference>
<feature type="region of interest" description="Disordered" evidence="2">
    <location>
        <begin position="690"/>
        <end position="710"/>
    </location>
</feature>
<proteinExistence type="predicted"/>
<comment type="caution">
    <text evidence="4">The sequence shown here is derived from an EMBL/GenBank/DDBJ whole genome shotgun (WGS) entry which is preliminary data.</text>
</comment>
<dbReference type="RefSeq" id="WP_112340885.1">
    <property type="nucleotide sequence ID" value="NZ_QMKK01000022.1"/>
</dbReference>
<keyword evidence="1" id="KW-1188">Viral release from host cell</keyword>
<dbReference type="PANTHER" id="PTHR37813:SF1">
    <property type="entry name" value="FELS-2 PROPHAGE PROTEIN"/>
    <property type="match status" value="1"/>
</dbReference>
<protein>
    <submittedName>
        <fullName evidence="4">Phage tail tape measure protein</fullName>
    </submittedName>
</protein>
<evidence type="ECO:0000313" key="5">
    <source>
        <dbReference type="Proteomes" id="UP000251205"/>
    </source>
</evidence>
<name>A0A329YDU9_RHITR</name>
<organism evidence="4 5">
    <name type="scientific">Rhizobium tropici</name>
    <dbReference type="NCBI Taxonomy" id="398"/>
    <lineage>
        <taxon>Bacteria</taxon>
        <taxon>Pseudomonadati</taxon>
        <taxon>Pseudomonadota</taxon>
        <taxon>Alphaproteobacteria</taxon>
        <taxon>Hyphomicrobiales</taxon>
        <taxon>Rhizobiaceae</taxon>
        <taxon>Rhizobium/Agrobacterium group</taxon>
        <taxon>Rhizobium</taxon>
    </lineage>
</organism>
<accession>A0A329YDU9</accession>
<feature type="region of interest" description="Disordered" evidence="2">
    <location>
        <begin position="539"/>
        <end position="562"/>
    </location>
</feature>
<dbReference type="EMBL" id="QMKK01000022">
    <property type="protein sequence ID" value="RAX42399.1"/>
    <property type="molecule type" value="Genomic_DNA"/>
</dbReference>
<evidence type="ECO:0000256" key="1">
    <source>
        <dbReference type="ARBA" id="ARBA00022612"/>
    </source>
</evidence>